<evidence type="ECO:0000256" key="1">
    <source>
        <dbReference type="SAM" id="Phobius"/>
    </source>
</evidence>
<keyword evidence="1" id="KW-0812">Transmembrane</keyword>
<dbReference type="EMBL" id="ML220120">
    <property type="protein sequence ID" value="TGZ81286.1"/>
    <property type="molecule type" value="Genomic_DNA"/>
</dbReference>
<evidence type="ECO:0000313" key="2">
    <source>
        <dbReference type="EMBL" id="TGZ81286.1"/>
    </source>
</evidence>
<keyword evidence="1" id="KW-0472">Membrane</keyword>
<keyword evidence="3" id="KW-1185">Reference proteome</keyword>
<name>A0A4S2MXI2_9PEZI</name>
<keyword evidence="1" id="KW-1133">Transmembrane helix</keyword>
<protein>
    <submittedName>
        <fullName evidence="2">Uncharacterized protein</fullName>
    </submittedName>
</protein>
<gene>
    <name evidence="2" type="ORF">EX30DRAFT_340909</name>
</gene>
<organism evidence="2 3">
    <name type="scientific">Ascodesmis nigricans</name>
    <dbReference type="NCBI Taxonomy" id="341454"/>
    <lineage>
        <taxon>Eukaryota</taxon>
        <taxon>Fungi</taxon>
        <taxon>Dikarya</taxon>
        <taxon>Ascomycota</taxon>
        <taxon>Pezizomycotina</taxon>
        <taxon>Pezizomycetes</taxon>
        <taxon>Pezizales</taxon>
        <taxon>Ascodesmidaceae</taxon>
        <taxon>Ascodesmis</taxon>
    </lineage>
</organism>
<dbReference type="InParanoid" id="A0A4S2MXI2"/>
<accession>A0A4S2MXI2</accession>
<evidence type="ECO:0000313" key="3">
    <source>
        <dbReference type="Proteomes" id="UP000298138"/>
    </source>
</evidence>
<reference evidence="2 3" key="1">
    <citation type="submission" date="2019-04" db="EMBL/GenBank/DDBJ databases">
        <title>Comparative genomics and transcriptomics to analyze fruiting body development in filamentous ascomycetes.</title>
        <authorList>
            <consortium name="DOE Joint Genome Institute"/>
            <person name="Lutkenhaus R."/>
            <person name="Traeger S."/>
            <person name="Breuer J."/>
            <person name="Kuo A."/>
            <person name="Lipzen A."/>
            <person name="Pangilinan J."/>
            <person name="Dilworth D."/>
            <person name="Sandor L."/>
            <person name="Poggeler S."/>
            <person name="Barry K."/>
            <person name="Grigoriev I.V."/>
            <person name="Nowrousian M."/>
        </authorList>
    </citation>
    <scope>NUCLEOTIDE SEQUENCE [LARGE SCALE GENOMIC DNA]</scope>
    <source>
        <strain evidence="2 3">CBS 389.68</strain>
    </source>
</reference>
<proteinExistence type="predicted"/>
<dbReference type="AlphaFoldDB" id="A0A4S2MXI2"/>
<feature type="transmembrane region" description="Helical" evidence="1">
    <location>
        <begin position="12"/>
        <end position="36"/>
    </location>
</feature>
<sequence>MERINSVAQTRIIIIIIMIMIMFTPHTTLILPPIFIPFSPATQPTLDQFATHH</sequence>
<dbReference type="Proteomes" id="UP000298138">
    <property type="component" value="Unassembled WGS sequence"/>
</dbReference>